<proteinExistence type="predicted"/>
<feature type="transmembrane region" description="Helical" evidence="1">
    <location>
        <begin position="12"/>
        <end position="32"/>
    </location>
</feature>
<evidence type="ECO:0000313" key="2">
    <source>
        <dbReference type="EMBL" id="EJJ03573.1"/>
    </source>
</evidence>
<keyword evidence="1" id="KW-1133">Transmembrane helix</keyword>
<keyword evidence="1" id="KW-0812">Transmembrane</keyword>
<evidence type="ECO:0008006" key="3">
    <source>
        <dbReference type="Google" id="ProtNLM"/>
    </source>
</evidence>
<accession>J2JT24</accession>
<feature type="transmembrane region" description="Helical" evidence="1">
    <location>
        <begin position="38"/>
        <end position="57"/>
    </location>
</feature>
<dbReference type="EMBL" id="AJGV01000175">
    <property type="protein sequence ID" value="EJJ03573.1"/>
    <property type="molecule type" value="Genomic_DNA"/>
</dbReference>
<name>J2JT24_9ACTN</name>
<keyword evidence="1" id="KW-0472">Membrane</keyword>
<dbReference type="eggNOG" id="ENOG5031M93">
    <property type="taxonomic scope" value="Bacteria"/>
</dbReference>
<comment type="caution">
    <text evidence="2">The sequence shown here is derived from an EMBL/GenBank/DDBJ whole genome shotgun (WGS) entry which is preliminary data.</text>
</comment>
<sequence length="279" mass="28678">MMAMTTGPVSRAVRAAAFAAVCVTTTALGHALMAAEPLPWWAVLAAFAATGPAGWWLTGRERGGLTITGATVLAQLGLHALFDLSPSCAGANGVDAMPERHWAARLFRHATTVPNPSSLPAPSSALRLLPPTELGPTVARPPLPTPMGAMRGMADMAGTATMPGTGHLGATAGTMGHPGHLDLAPSGHGSLGMLLAHTLAAVLCGLWLWRGEAAAFQLARSFAAALFAPLLLVLRTLDRTGPRPPARRVPADTPAVRPHGALLHHVVVRRGPPGLPVCC</sequence>
<evidence type="ECO:0000256" key="1">
    <source>
        <dbReference type="SAM" id="Phobius"/>
    </source>
</evidence>
<protein>
    <recommendedName>
        <fullName evidence="3">Integral membrane protein</fullName>
    </recommendedName>
</protein>
<dbReference type="PATRIC" id="fig|1160718.3.peg.5598"/>
<dbReference type="HOGENOM" id="CLU_075566_1_1_11"/>
<dbReference type="AlphaFoldDB" id="J2JT24"/>
<gene>
    <name evidence="2" type="ORF">SU9_27639</name>
</gene>
<organism evidence="2">
    <name type="scientific">Streptomyces auratus AGR0001</name>
    <dbReference type="NCBI Taxonomy" id="1160718"/>
    <lineage>
        <taxon>Bacteria</taxon>
        <taxon>Bacillati</taxon>
        <taxon>Actinomycetota</taxon>
        <taxon>Actinomycetes</taxon>
        <taxon>Kitasatosporales</taxon>
        <taxon>Streptomycetaceae</taxon>
        <taxon>Streptomyces</taxon>
    </lineage>
</organism>
<reference evidence="2" key="1">
    <citation type="journal article" date="2012" name="J. Bacteriol.">
        <title>Genome Sequence of Streptomyces auratus Strain AGR0001, a Phoslactomycin-Producing Actinomycete.</title>
        <authorList>
            <person name="Han X."/>
            <person name="Li M."/>
            <person name="Ding Z."/>
            <person name="Zhao J."/>
            <person name="Ji K."/>
            <person name="Wen M."/>
            <person name="Lu T."/>
        </authorList>
    </citation>
    <scope>NUCLEOTIDE SEQUENCE [LARGE SCALE GENOMIC DNA]</scope>
    <source>
        <strain evidence="2">AGR0001</strain>
    </source>
</reference>